<dbReference type="InterPro" id="IPR012902">
    <property type="entry name" value="N_methyl_site"/>
</dbReference>
<protein>
    <submittedName>
        <fullName evidence="3">Type II secretion system protein G</fullName>
    </submittedName>
</protein>
<accession>A0A517P7V4</accession>
<keyword evidence="1" id="KW-1133">Transmembrane helix</keyword>
<keyword evidence="1" id="KW-0812">Transmembrane</keyword>
<dbReference type="RefSeq" id="WP_145358312.1">
    <property type="nucleotide sequence ID" value="NZ_CP036265.1"/>
</dbReference>
<dbReference type="PROSITE" id="PS00409">
    <property type="entry name" value="PROKAR_NTER_METHYL"/>
    <property type="match status" value="1"/>
</dbReference>
<dbReference type="KEGG" id="acaf:CA12_15490"/>
<dbReference type="NCBIfam" id="TIGR04294">
    <property type="entry name" value="pre_pil_HX9DG"/>
    <property type="match status" value="1"/>
</dbReference>
<dbReference type="EMBL" id="CP036265">
    <property type="protein sequence ID" value="QDT15464.1"/>
    <property type="molecule type" value="Genomic_DNA"/>
</dbReference>
<dbReference type="InterPro" id="IPR027558">
    <property type="entry name" value="Pre_pil_HX9DG_C"/>
</dbReference>
<evidence type="ECO:0000256" key="1">
    <source>
        <dbReference type="SAM" id="Phobius"/>
    </source>
</evidence>
<dbReference type="InterPro" id="IPR045584">
    <property type="entry name" value="Pilin-like"/>
</dbReference>
<dbReference type="NCBIfam" id="TIGR02532">
    <property type="entry name" value="IV_pilin_GFxxxE"/>
    <property type="match status" value="1"/>
</dbReference>
<proteinExistence type="predicted"/>
<dbReference type="PANTHER" id="PTHR30093:SF2">
    <property type="entry name" value="TYPE II SECRETION SYSTEM PROTEIN H"/>
    <property type="match status" value="1"/>
</dbReference>
<sequence length="391" mass="40975">MFLRNSSAGTSSPQTRRSGFTLIELLVVIAIIAILVSLLLPAVQQAREAARRSQCQNNLKQLGLALHNYHSTYKEFPLYGGGTGATTTLPGGGTTDGNDLYLSPLVSILPYMDQTALWNQISKPYDKNGDGTVDFPAMGPRVWTTYDPWLTQVTTYLCPSDGGDASNSWGDTNYAFNLGDNGNASGSSGSVARGTWVRRSTLGMRDLRDGTVNTILMGEIGVANGTLAFQSGWLSDVSGMNFGSGPSNIGDACFTSPSVVDPNEPGFYTDPGVYSGDSGPLVYTSGSNRGRGARWNGAYAPMTGFMTIVPPNGPSCNSGNGVGLTSDGVFSAGSYHTGGAQFVFGDGSVKFISETIDTGNLNAALKTSGKSPYGTWGALGTRNGGEVVDEY</sequence>
<evidence type="ECO:0000313" key="3">
    <source>
        <dbReference type="EMBL" id="QDT15464.1"/>
    </source>
</evidence>
<dbReference type="SUPFAM" id="SSF54523">
    <property type="entry name" value="Pili subunits"/>
    <property type="match status" value="1"/>
</dbReference>
<reference evidence="3 4" key="1">
    <citation type="submission" date="2019-02" db="EMBL/GenBank/DDBJ databases">
        <title>Deep-cultivation of Planctomycetes and their phenomic and genomic characterization uncovers novel biology.</title>
        <authorList>
            <person name="Wiegand S."/>
            <person name="Jogler M."/>
            <person name="Boedeker C."/>
            <person name="Pinto D."/>
            <person name="Vollmers J."/>
            <person name="Rivas-Marin E."/>
            <person name="Kohn T."/>
            <person name="Peeters S.H."/>
            <person name="Heuer A."/>
            <person name="Rast P."/>
            <person name="Oberbeckmann S."/>
            <person name="Bunk B."/>
            <person name="Jeske O."/>
            <person name="Meyerdierks A."/>
            <person name="Storesund J.E."/>
            <person name="Kallscheuer N."/>
            <person name="Luecker S."/>
            <person name="Lage O.M."/>
            <person name="Pohl T."/>
            <person name="Merkel B.J."/>
            <person name="Hornburger P."/>
            <person name="Mueller R.-W."/>
            <person name="Bruemmer F."/>
            <person name="Labrenz M."/>
            <person name="Spormann A.M."/>
            <person name="Op den Camp H."/>
            <person name="Overmann J."/>
            <person name="Amann R."/>
            <person name="Jetten M.S.M."/>
            <person name="Mascher T."/>
            <person name="Medema M.H."/>
            <person name="Devos D.P."/>
            <person name="Kaster A.-K."/>
            <person name="Ovreas L."/>
            <person name="Rohde M."/>
            <person name="Galperin M.Y."/>
            <person name="Jogler C."/>
        </authorList>
    </citation>
    <scope>NUCLEOTIDE SEQUENCE [LARGE SCALE GENOMIC DNA]</scope>
    <source>
        <strain evidence="3 4">CA12</strain>
    </source>
</reference>
<dbReference type="Pfam" id="PF07963">
    <property type="entry name" value="N_methyl"/>
    <property type="match status" value="1"/>
</dbReference>
<dbReference type="Pfam" id="PF07596">
    <property type="entry name" value="SBP_bac_10"/>
    <property type="match status" value="1"/>
</dbReference>
<feature type="transmembrane region" description="Helical" evidence="1">
    <location>
        <begin position="20"/>
        <end position="43"/>
    </location>
</feature>
<gene>
    <name evidence="3" type="primary">xcpT_7</name>
    <name evidence="3" type="ORF">CA12_15490</name>
</gene>
<feature type="domain" description="DUF1559" evidence="2">
    <location>
        <begin position="44"/>
        <end position="358"/>
    </location>
</feature>
<dbReference type="InterPro" id="IPR011453">
    <property type="entry name" value="DUF1559"/>
</dbReference>
<keyword evidence="4" id="KW-1185">Reference proteome</keyword>
<dbReference type="Gene3D" id="3.30.700.10">
    <property type="entry name" value="Glycoprotein, Type 4 Pilin"/>
    <property type="match status" value="1"/>
</dbReference>
<evidence type="ECO:0000313" key="4">
    <source>
        <dbReference type="Proteomes" id="UP000318741"/>
    </source>
</evidence>
<organism evidence="3 4">
    <name type="scientific">Alienimonas californiensis</name>
    <dbReference type="NCBI Taxonomy" id="2527989"/>
    <lineage>
        <taxon>Bacteria</taxon>
        <taxon>Pseudomonadati</taxon>
        <taxon>Planctomycetota</taxon>
        <taxon>Planctomycetia</taxon>
        <taxon>Planctomycetales</taxon>
        <taxon>Planctomycetaceae</taxon>
        <taxon>Alienimonas</taxon>
    </lineage>
</organism>
<keyword evidence="1" id="KW-0472">Membrane</keyword>
<dbReference type="OrthoDB" id="241541at2"/>
<dbReference type="PANTHER" id="PTHR30093">
    <property type="entry name" value="GENERAL SECRETION PATHWAY PROTEIN G"/>
    <property type="match status" value="1"/>
</dbReference>
<dbReference type="Proteomes" id="UP000318741">
    <property type="component" value="Chromosome"/>
</dbReference>
<name>A0A517P7V4_9PLAN</name>
<dbReference type="AlphaFoldDB" id="A0A517P7V4"/>
<evidence type="ECO:0000259" key="2">
    <source>
        <dbReference type="Pfam" id="PF07596"/>
    </source>
</evidence>